<keyword evidence="4" id="KW-1185">Reference proteome</keyword>
<evidence type="ECO:0000256" key="1">
    <source>
        <dbReference type="SAM" id="MobiDB-lite"/>
    </source>
</evidence>
<dbReference type="InterPro" id="IPR005543">
    <property type="entry name" value="PASTA_dom"/>
</dbReference>
<dbReference type="CDD" id="cd06577">
    <property type="entry name" value="PASTA_pknB"/>
    <property type="match status" value="3"/>
</dbReference>
<proteinExistence type="predicted"/>
<gene>
    <name evidence="3" type="ORF">U6N30_30110</name>
</gene>
<evidence type="ECO:0000313" key="3">
    <source>
        <dbReference type="EMBL" id="WRL63830.1"/>
    </source>
</evidence>
<dbReference type="RefSeq" id="WP_324275161.1">
    <property type="nucleotide sequence ID" value="NZ_CP141261.1"/>
</dbReference>
<organism evidence="3 4">
    <name type="scientific">Blastococcus brunescens</name>
    <dbReference type="NCBI Taxonomy" id="1564165"/>
    <lineage>
        <taxon>Bacteria</taxon>
        <taxon>Bacillati</taxon>
        <taxon>Actinomycetota</taxon>
        <taxon>Actinomycetes</taxon>
        <taxon>Geodermatophilales</taxon>
        <taxon>Geodermatophilaceae</taxon>
        <taxon>Blastococcus</taxon>
    </lineage>
</organism>
<evidence type="ECO:0000313" key="4">
    <source>
        <dbReference type="Proteomes" id="UP001324287"/>
    </source>
</evidence>
<dbReference type="Pfam" id="PF03793">
    <property type="entry name" value="PASTA"/>
    <property type="match status" value="3"/>
</dbReference>
<reference evidence="3 4" key="1">
    <citation type="submission" date="2023-12" db="EMBL/GenBank/DDBJ databases">
        <title>Blastococcus brunescens sp. nov., an actonobacterium isolated from sandstone collected in sahara desert.</title>
        <authorList>
            <person name="Gtari M."/>
            <person name="Ghodhbane F."/>
        </authorList>
    </citation>
    <scope>NUCLEOTIDE SEQUENCE [LARGE SCALE GENOMIC DNA]</scope>
    <source>
        <strain evidence="3 4">BMG 8361</strain>
    </source>
</reference>
<dbReference type="SMART" id="SM00740">
    <property type="entry name" value="PASTA"/>
    <property type="match status" value="3"/>
</dbReference>
<evidence type="ECO:0000259" key="2">
    <source>
        <dbReference type="PROSITE" id="PS51178"/>
    </source>
</evidence>
<feature type="domain" description="PASTA" evidence="2">
    <location>
        <begin position="80"/>
        <end position="146"/>
    </location>
</feature>
<name>A0ABZ1AZ63_9ACTN</name>
<accession>A0ABZ1AZ63</accession>
<protein>
    <submittedName>
        <fullName evidence="3">PASTA domain-containing protein</fullName>
    </submittedName>
</protein>
<feature type="region of interest" description="Disordered" evidence="1">
    <location>
        <begin position="197"/>
        <end position="217"/>
    </location>
</feature>
<dbReference type="Gene3D" id="3.30.10.20">
    <property type="match status" value="3"/>
</dbReference>
<feature type="domain" description="PASTA" evidence="2">
    <location>
        <begin position="147"/>
        <end position="217"/>
    </location>
</feature>
<dbReference type="PROSITE" id="PS51178">
    <property type="entry name" value="PASTA"/>
    <property type="match status" value="3"/>
</dbReference>
<feature type="domain" description="PASTA" evidence="2">
    <location>
        <begin position="15"/>
        <end position="79"/>
    </location>
</feature>
<sequence>MVDEGTEVGLTVGVAPDTIAVPNVVGLDEERARSTLEEAGFTSINSRQAESLEEEGQVVAVDPGEGEQVEPSTPLTLQVSTGTIEMPDVTGQNQDAATQTLQSAGISNIATEEVDSDQPAGTVVTSNPAAGNQVGADTRVVLQVSGGPAAEPMPDLIGVPEADARSGLVARGVSPADIVVQYVPAEPGEVPGEVVEQSVDPGTELTPGTTVTLTVAQ</sequence>
<dbReference type="EMBL" id="CP141261">
    <property type="protein sequence ID" value="WRL63830.1"/>
    <property type="molecule type" value="Genomic_DNA"/>
</dbReference>
<dbReference type="Proteomes" id="UP001324287">
    <property type="component" value="Chromosome"/>
</dbReference>